<organism evidence="6 7">
    <name type="scientific">Marinihelvus fidelis</name>
    <dbReference type="NCBI Taxonomy" id="2613842"/>
    <lineage>
        <taxon>Bacteria</taxon>
        <taxon>Pseudomonadati</taxon>
        <taxon>Pseudomonadota</taxon>
        <taxon>Gammaproteobacteria</taxon>
        <taxon>Chromatiales</taxon>
        <taxon>Wenzhouxiangellaceae</taxon>
        <taxon>Marinihelvus</taxon>
    </lineage>
</organism>
<dbReference type="PANTHER" id="PTHR43246">
    <property type="entry name" value="PEPTIDYL-PROLYL CIS-TRANS ISOMERASE CYP38, CHLOROPLASTIC"/>
    <property type="match status" value="1"/>
</dbReference>
<dbReference type="InterPro" id="IPR002130">
    <property type="entry name" value="Cyclophilin-type_PPIase_dom"/>
</dbReference>
<reference evidence="6 7" key="1">
    <citation type="submission" date="2019-09" db="EMBL/GenBank/DDBJ databases">
        <title>Wenzhouxiangella sp. Genome sequencing and assembly.</title>
        <authorList>
            <person name="Zhang R."/>
        </authorList>
    </citation>
    <scope>NUCLEOTIDE SEQUENCE [LARGE SCALE GENOMIC DNA]</scope>
    <source>
        <strain evidence="6 7">W260</strain>
    </source>
</reference>
<dbReference type="EMBL" id="VYXP01000002">
    <property type="protein sequence ID" value="KAA9133307.1"/>
    <property type="molecule type" value="Genomic_DNA"/>
</dbReference>
<dbReference type="Pfam" id="PF00160">
    <property type="entry name" value="Pro_isomerase"/>
    <property type="match status" value="1"/>
</dbReference>
<dbReference type="RefSeq" id="WP_150862865.1">
    <property type="nucleotide sequence ID" value="NZ_VYXP01000002.1"/>
</dbReference>
<feature type="domain" description="PPIase cyclophilin-type" evidence="5">
    <location>
        <begin position="42"/>
        <end position="205"/>
    </location>
</feature>
<dbReference type="PROSITE" id="PS50072">
    <property type="entry name" value="CSA_PPIASE_2"/>
    <property type="match status" value="1"/>
</dbReference>
<evidence type="ECO:0000259" key="5">
    <source>
        <dbReference type="PROSITE" id="PS50072"/>
    </source>
</evidence>
<dbReference type="PROSITE" id="PS00170">
    <property type="entry name" value="CSA_PPIASE_1"/>
    <property type="match status" value="1"/>
</dbReference>
<dbReference type="EC" id="5.2.1.8" evidence="4"/>
<evidence type="ECO:0000256" key="2">
    <source>
        <dbReference type="ARBA" id="ARBA00023110"/>
    </source>
</evidence>
<keyword evidence="4" id="KW-0732">Signal</keyword>
<dbReference type="Gene3D" id="2.40.100.10">
    <property type="entry name" value="Cyclophilin-like"/>
    <property type="match status" value="1"/>
</dbReference>
<evidence type="ECO:0000313" key="7">
    <source>
        <dbReference type="Proteomes" id="UP000325372"/>
    </source>
</evidence>
<dbReference type="SUPFAM" id="SSF50891">
    <property type="entry name" value="Cyclophilin-like"/>
    <property type="match status" value="1"/>
</dbReference>
<dbReference type="Proteomes" id="UP000325372">
    <property type="component" value="Unassembled WGS sequence"/>
</dbReference>
<dbReference type="GO" id="GO:0003755">
    <property type="term" value="F:peptidyl-prolyl cis-trans isomerase activity"/>
    <property type="evidence" value="ECO:0007669"/>
    <property type="project" value="UniProtKB-UniRule"/>
</dbReference>
<dbReference type="InterPro" id="IPR020892">
    <property type="entry name" value="Cyclophilin-type_PPIase_CS"/>
</dbReference>
<comment type="catalytic activity">
    <reaction evidence="4">
        <text>[protein]-peptidylproline (omega=180) = [protein]-peptidylproline (omega=0)</text>
        <dbReference type="Rhea" id="RHEA:16237"/>
        <dbReference type="Rhea" id="RHEA-COMP:10747"/>
        <dbReference type="Rhea" id="RHEA-COMP:10748"/>
        <dbReference type="ChEBI" id="CHEBI:83833"/>
        <dbReference type="ChEBI" id="CHEBI:83834"/>
        <dbReference type="EC" id="5.2.1.8"/>
    </reaction>
</comment>
<feature type="signal peptide" evidence="4">
    <location>
        <begin position="1"/>
        <end position="23"/>
    </location>
</feature>
<sequence length="206" mass="22582">MNHGFKTVLALFLGLALSLTWSAATLAQDEAPATGNPQVTLHTSMGDIRMELFPAEAPASVENFLRYANDGFYEGTIFHRVISHFMIQGGGFTPDLTQKDTRDPIPNEAENGLKNERGTVAMARTGDPHSATSQFYINVEHNPSLDHTGSDHTRAWGYAVFGRVVEGMEVVDDIRFVTTQTVREGTPLQMGDVPVEPVIIESVEVH</sequence>
<protein>
    <recommendedName>
        <fullName evidence="4">Peptidyl-prolyl cis-trans isomerase</fullName>
        <shortName evidence="4">PPIase</shortName>
        <ecNumber evidence="4">5.2.1.8</ecNumber>
    </recommendedName>
</protein>
<proteinExistence type="inferred from homology"/>
<dbReference type="InterPro" id="IPR044665">
    <property type="entry name" value="E_coli_cyclophilin_A-like"/>
</dbReference>
<accession>A0A5N0TGP7</accession>
<evidence type="ECO:0000256" key="4">
    <source>
        <dbReference type="RuleBase" id="RU363019"/>
    </source>
</evidence>
<evidence type="ECO:0000256" key="1">
    <source>
        <dbReference type="ARBA" id="ARBA00007365"/>
    </source>
</evidence>
<comment type="similarity">
    <text evidence="1 4">Belongs to the cyclophilin-type PPIase family.</text>
</comment>
<keyword evidence="7" id="KW-1185">Reference proteome</keyword>
<comment type="function">
    <text evidence="4">PPIases accelerate the folding of proteins. It catalyzes the cis-trans isomerization of proline imidic peptide bonds in oligopeptides.</text>
</comment>
<evidence type="ECO:0000256" key="3">
    <source>
        <dbReference type="ARBA" id="ARBA00023235"/>
    </source>
</evidence>
<comment type="caution">
    <text evidence="6">The sequence shown here is derived from an EMBL/GenBank/DDBJ whole genome shotgun (WGS) entry which is preliminary data.</text>
</comment>
<dbReference type="CDD" id="cd01920">
    <property type="entry name" value="cyclophilin_EcCYP_like"/>
    <property type="match status" value="1"/>
</dbReference>
<feature type="chain" id="PRO_5024469895" description="Peptidyl-prolyl cis-trans isomerase" evidence="4">
    <location>
        <begin position="24"/>
        <end position="206"/>
    </location>
</feature>
<dbReference type="PRINTS" id="PR00153">
    <property type="entry name" value="CSAPPISMRASE"/>
</dbReference>
<gene>
    <name evidence="6" type="ORF">F3N42_02845</name>
</gene>
<keyword evidence="3 4" id="KW-0413">Isomerase</keyword>
<dbReference type="GO" id="GO:0006457">
    <property type="term" value="P:protein folding"/>
    <property type="evidence" value="ECO:0007669"/>
    <property type="project" value="InterPro"/>
</dbReference>
<dbReference type="InterPro" id="IPR029000">
    <property type="entry name" value="Cyclophilin-like_dom_sf"/>
</dbReference>
<keyword evidence="2 4" id="KW-0697">Rotamase</keyword>
<name>A0A5N0TGP7_9GAMM</name>
<evidence type="ECO:0000313" key="6">
    <source>
        <dbReference type="EMBL" id="KAA9133307.1"/>
    </source>
</evidence>
<dbReference type="AlphaFoldDB" id="A0A5N0TGP7"/>